<organism evidence="1 2">
    <name type="scientific">Syphacia muris</name>
    <dbReference type="NCBI Taxonomy" id="451379"/>
    <lineage>
        <taxon>Eukaryota</taxon>
        <taxon>Metazoa</taxon>
        <taxon>Ecdysozoa</taxon>
        <taxon>Nematoda</taxon>
        <taxon>Chromadorea</taxon>
        <taxon>Rhabditida</taxon>
        <taxon>Spirurina</taxon>
        <taxon>Oxyuridomorpha</taxon>
        <taxon>Oxyuroidea</taxon>
        <taxon>Oxyuridae</taxon>
        <taxon>Syphacia</taxon>
    </lineage>
</organism>
<dbReference type="WBParaSite" id="SMUV_0000650101-mRNA-1">
    <property type="protein sequence ID" value="SMUV_0000650101-mRNA-1"/>
    <property type="gene ID" value="SMUV_0000650101"/>
</dbReference>
<dbReference type="Proteomes" id="UP000046393">
    <property type="component" value="Unplaced"/>
</dbReference>
<name>A0A0N5APC9_9BILA</name>
<evidence type="ECO:0000313" key="2">
    <source>
        <dbReference type="WBParaSite" id="SMUV_0000650101-mRNA-1"/>
    </source>
</evidence>
<dbReference type="AlphaFoldDB" id="A0A0N5APC9"/>
<protein>
    <submittedName>
        <fullName evidence="2">WD_REPEATS_REGION domain-containing protein</fullName>
    </submittedName>
</protein>
<sequence length="82" mass="8886">MLAGVLKCASVAVWDTGDEVAGLNCLIATSKTGFVACWHVSDGTCCRYCFTWRSSVKQIQIHSKDTLRRFVSGNQKSSSGPN</sequence>
<evidence type="ECO:0000313" key="1">
    <source>
        <dbReference type="Proteomes" id="UP000046393"/>
    </source>
</evidence>
<accession>A0A0N5APC9</accession>
<reference evidence="2" key="1">
    <citation type="submission" date="2017-02" db="UniProtKB">
        <authorList>
            <consortium name="WormBaseParasite"/>
        </authorList>
    </citation>
    <scope>IDENTIFICATION</scope>
</reference>
<keyword evidence="1" id="KW-1185">Reference proteome</keyword>
<proteinExistence type="predicted"/>